<gene>
    <name evidence="2" type="ORF">BECKLPF1236A_GA0070988_100799</name>
    <name evidence="3" type="ORF">BECKLPF1236C_GA0070990_100818</name>
</gene>
<protein>
    <submittedName>
        <fullName evidence="3">Uncharacterized protein</fullName>
    </submittedName>
</protein>
<name>A0A450XIM9_9GAMM</name>
<feature type="region of interest" description="Disordered" evidence="1">
    <location>
        <begin position="12"/>
        <end position="32"/>
    </location>
</feature>
<evidence type="ECO:0000256" key="1">
    <source>
        <dbReference type="SAM" id="MobiDB-lite"/>
    </source>
</evidence>
<sequence>MNWSQWFVNWSPDTRRRSRPSSTLGPVKYRKGPCAEETDKTRSCLGRIAIVEEIHATRERLAKRYDNDLAAYSRAAESHCRALGFDLVEESRLDPVREYPEETVAEAR</sequence>
<organism evidence="3">
    <name type="scientific">Candidatus Kentrum sp. LPFa</name>
    <dbReference type="NCBI Taxonomy" id="2126335"/>
    <lineage>
        <taxon>Bacteria</taxon>
        <taxon>Pseudomonadati</taxon>
        <taxon>Pseudomonadota</taxon>
        <taxon>Gammaproteobacteria</taxon>
        <taxon>Candidatus Kentrum</taxon>
    </lineage>
</organism>
<reference evidence="3" key="1">
    <citation type="submission" date="2019-02" db="EMBL/GenBank/DDBJ databases">
        <authorList>
            <person name="Gruber-Vodicka R. H."/>
            <person name="Seah K. B. B."/>
        </authorList>
    </citation>
    <scope>NUCLEOTIDE SEQUENCE</scope>
    <source>
        <strain evidence="2">BECK_S312</strain>
        <strain evidence="3">BECK_S426</strain>
    </source>
</reference>
<dbReference type="EMBL" id="CAADFP010000081">
    <property type="protein sequence ID" value="VFK29165.1"/>
    <property type="molecule type" value="Genomic_DNA"/>
</dbReference>
<accession>A0A450XIM9</accession>
<evidence type="ECO:0000313" key="3">
    <source>
        <dbReference type="EMBL" id="VFK29165.1"/>
    </source>
</evidence>
<dbReference type="AlphaFoldDB" id="A0A450XIM9"/>
<proteinExistence type="predicted"/>
<dbReference type="EMBL" id="CAADFM010000079">
    <property type="protein sequence ID" value="VFK12912.1"/>
    <property type="molecule type" value="Genomic_DNA"/>
</dbReference>
<evidence type="ECO:0000313" key="2">
    <source>
        <dbReference type="EMBL" id="VFK12912.1"/>
    </source>
</evidence>